<dbReference type="InterPro" id="IPR001242">
    <property type="entry name" value="Condensation_dom"/>
</dbReference>
<dbReference type="PANTHER" id="PTHR45527:SF1">
    <property type="entry name" value="FATTY ACID SYNTHASE"/>
    <property type="match status" value="1"/>
</dbReference>
<dbReference type="SUPFAM" id="SSF52777">
    <property type="entry name" value="CoA-dependent acyltransferases"/>
    <property type="match status" value="4"/>
</dbReference>
<gene>
    <name evidence="4" type="ORF">H9777_01860</name>
</gene>
<name>A0A948T9J1_9BACT</name>
<dbReference type="InterPro" id="IPR029058">
    <property type="entry name" value="AB_hydrolase_fold"/>
</dbReference>
<dbReference type="InterPro" id="IPR023213">
    <property type="entry name" value="CAT-like_dom_sf"/>
</dbReference>
<dbReference type="PROSITE" id="PS00455">
    <property type="entry name" value="AMP_BINDING"/>
    <property type="match status" value="2"/>
</dbReference>
<evidence type="ECO:0000256" key="1">
    <source>
        <dbReference type="ARBA" id="ARBA00022450"/>
    </source>
</evidence>
<comment type="caution">
    <text evidence="4">The sequence shown here is derived from an EMBL/GenBank/DDBJ whole genome shotgun (WGS) entry which is preliminary data.</text>
</comment>
<dbReference type="Pfam" id="PF00668">
    <property type="entry name" value="Condensation"/>
    <property type="match status" value="2"/>
</dbReference>
<dbReference type="Pfam" id="PF00501">
    <property type="entry name" value="AMP-binding"/>
    <property type="match status" value="2"/>
</dbReference>
<dbReference type="Gene3D" id="3.40.50.12780">
    <property type="entry name" value="N-terminal domain of ligase-like"/>
    <property type="match status" value="1"/>
</dbReference>
<sequence>MISLNPIQYKFWLDDKLKYPAIEYNDTNFTFVLEGDLSLSVLYDAYYRIMSEYPPFHSKVCVMDGKPFFNVDNDFSEVPFEVIEKNPYMPENEVVEMIRSYCNRSFTLSEEYPCRFYAIHSEGKWYLLNLFHHIVMDGISLDIFFRRLSSIYNDILDGTYTKMDQTDLIEQFNVKITNQYLDVRDKNLSYWEDYLRDVDFSQSFHSEPEKHNVNESFVYSFDLGNHIKTSVDNFKQRFDTTVFRVLSVAWSVTLAKFLQIDQLILDHALNLRPKDELCLLGVFVNNLPIKYCFSPDVTMHDLIRYTSLNMSSEQLHCLSFYNDLFPHLARKFPEKELKQLNIGLVYPTYNELELNFRNCIVKPFIHIDVCLEQDFVLGVDRNSELTCHLRHLPKYSNEYVESLAESFRCVLLQILEQPEIRFDEIELVSELTRQSLLKKEEISLHAADSVPLFLNQFMNVVKAFPNHIAVSYKDTCLTYAELNSLSDRVAKKLVADGFHNKAIAISMPKCLEILIGILGIIKSGNCYVPIDEEYPKSRIDFILSDCDIDIVLVNAETKDIFSDKGYKIEDLLDHSDVIHVDLPEVLPSDNAYVIYTSGTTGSPKGIPIKHSMLAITAHDNACFQKISPESRVIQFANICFDASIVDIFPILEIGGTLVLAPKEIRKDPSALLEFLQEQQITSFGIPPALLSILPHMNLLDLETIVVGGDTTSIEAVKFWSKGRNFINGYGPTENTVDATYAVLSPDSHNRDIGTSVPGTTCYVLDSNMKLMPDYAIGELYLGGKKLTEGYINRPELNETKFVDNPYVSDADKAKGINTRLYKTGDLVMRRTDGHLIFIGRSDNQVKLHGYRVELGDIESKILEYNHGIKNVVVILHQYNDIKQLVAYLQVSDAKHFSIDELNAFLSVQLPEYMIPSVIMPLDEFPFNTSGKVDRKRLPAPIIMQKKEVSDPLCTETEFKIANILNDLLGVSVVNRTDSLISLGADSISIIMLTIRIEEMFGFSIRASEIYSHIHLKDLAEYLDNHVNRVYREDERLISEHTHTDMVSISPSLLSLYMQCAHSVEMRRAYNLPCMFECPSSMEIENFVTAFNQLVKYRDSFRMSFPMSTDGLPYIKVSQYQFVPIEVIHITGDELSSCFNADWYYDFDLENGPLYRCRLYKVDNKRYVCSLIMHHLISDGWSVMLIHRDLLQLLSNGPVSFPNNGYIDFVLESSSYAVSDAYNKRLEYWQSYLNGVSNIQFLSKQSEYIEGNSYHKRIPESLSEKVVLYCRKNSCTPYVFYGGIYLMLLARILRQTNFAVGIPFLGREKRVYENVTGYFIHTLPWCFLNEYNSFTFNEFLNVLHNCLIQGEENAVALKDIERIYRDSGMETLLIQTMFSYEKNDLIYEYMNHRYSTFNIALTVLENEGCAEDCLWEYRTSCFSESEISIFSDSYLTLISDVLECSNKLLPDYNIVSDSYIQQIVQENTVAKVYKEGYSDVMTCFERNVNIMPSHPAVIYKSKVLTYQELSEWRDKIATHMTEYGIHPGNRIGISMDNSSCCLAVILGILKAGCCYVPMDVALPYERKQFILHDASCSLLIEDGQEEDSYKITKIESCQSNDLYDCRYAYIIYTSGTTGKPKGIPVTRSALAYLCNSEKKLFELSEESKVLQFASISFDASVTELFTTLVAGSTMVIATQEDKHDPKLLANLLESQSITCATIPPALLPLVPHRDYPNLQTLIVGGESVSKAVADEWSRTCRFINAYGPTENTVDTTMCIVSDTFEFNNIGIPLPGVSCYILDEHGRMVPPGVIGELCIGGLQLTDGYLNRDELNLAKFIPNSFQSGIDKELGINDRLYRSGDLVKKNPDGSFVFIGRVDNQIKLRGFRIELSEIESTIQEYDGVNRAVVQIIQHDGKEELAVYVQPMSEYVIQFQSLLAFLRKRLPVYMIPSLWASIQEFPLTVNGKIDYKSLPKADYILESHEKTELSHDEEVLLRVAKEVLGMDNLDVRMDLIDAGMNSLYVMDFVSRIADLGYRQITISSIYQKRSIRELLAHSTNRFYFWATEDDPKKPLMVLICGYPYFSPFYGDFINYFKNDFSIFVFESYHEFFLWKKDISLEILFKEYYRVLTEKIKGRKIDVLTGYCMGSELAVAFANYMEDNYSDFLPLRVLNLEGIFERPKNSPMPYIEDVRIREHRRITDILTNEQKPMIFKGDILHFMAGQFSSRIYLEGGEEDDKELLEEVYKGMLNNFEIIKQHYPNSPFFLLECTHWNFFEKENLQKIREKMAYYWNL</sequence>
<dbReference type="InterPro" id="IPR020845">
    <property type="entry name" value="AMP-binding_CS"/>
</dbReference>
<dbReference type="Gene3D" id="3.30.559.30">
    <property type="entry name" value="Nonribosomal peptide synthetase, condensation domain"/>
    <property type="match status" value="2"/>
</dbReference>
<dbReference type="SUPFAM" id="SSF47336">
    <property type="entry name" value="ACP-like"/>
    <property type="match status" value="2"/>
</dbReference>
<dbReference type="GO" id="GO:0043041">
    <property type="term" value="P:amino acid activation for nonribosomal peptide biosynthetic process"/>
    <property type="evidence" value="ECO:0007669"/>
    <property type="project" value="TreeGrafter"/>
</dbReference>
<reference evidence="4" key="2">
    <citation type="submission" date="2021-04" db="EMBL/GenBank/DDBJ databases">
        <authorList>
            <person name="Gilroy R."/>
        </authorList>
    </citation>
    <scope>NUCLEOTIDE SEQUENCE</scope>
    <source>
        <strain evidence="4">G4-2901</strain>
    </source>
</reference>
<dbReference type="Gene3D" id="2.30.38.10">
    <property type="entry name" value="Luciferase, Domain 3"/>
    <property type="match status" value="1"/>
</dbReference>
<dbReference type="GO" id="GO:0003824">
    <property type="term" value="F:catalytic activity"/>
    <property type="evidence" value="ECO:0007669"/>
    <property type="project" value="InterPro"/>
</dbReference>
<dbReference type="InterPro" id="IPR020806">
    <property type="entry name" value="PKS_PP-bd"/>
</dbReference>
<dbReference type="Gene3D" id="3.30.300.30">
    <property type="match status" value="2"/>
</dbReference>
<keyword evidence="1" id="KW-0596">Phosphopantetheine</keyword>
<keyword evidence="2" id="KW-0597">Phosphoprotein</keyword>
<evidence type="ECO:0000313" key="4">
    <source>
        <dbReference type="EMBL" id="MBU3837077.1"/>
    </source>
</evidence>
<dbReference type="GO" id="GO:0005737">
    <property type="term" value="C:cytoplasm"/>
    <property type="evidence" value="ECO:0007669"/>
    <property type="project" value="TreeGrafter"/>
</dbReference>
<dbReference type="InterPro" id="IPR042099">
    <property type="entry name" value="ANL_N_sf"/>
</dbReference>
<dbReference type="PANTHER" id="PTHR45527">
    <property type="entry name" value="NONRIBOSOMAL PEPTIDE SYNTHETASE"/>
    <property type="match status" value="1"/>
</dbReference>
<dbReference type="SMART" id="SM00823">
    <property type="entry name" value="PKS_PP"/>
    <property type="match status" value="2"/>
</dbReference>
<dbReference type="Proteomes" id="UP000783796">
    <property type="component" value="Unassembled WGS sequence"/>
</dbReference>
<dbReference type="InterPro" id="IPR036736">
    <property type="entry name" value="ACP-like_sf"/>
</dbReference>
<dbReference type="NCBIfam" id="TIGR01733">
    <property type="entry name" value="AA-adenyl-dom"/>
    <property type="match status" value="2"/>
</dbReference>
<dbReference type="SUPFAM" id="SSF53474">
    <property type="entry name" value="alpha/beta-Hydrolases"/>
    <property type="match status" value="1"/>
</dbReference>
<dbReference type="GO" id="GO:0031177">
    <property type="term" value="F:phosphopantetheine binding"/>
    <property type="evidence" value="ECO:0007669"/>
    <property type="project" value="InterPro"/>
</dbReference>
<evidence type="ECO:0000256" key="2">
    <source>
        <dbReference type="ARBA" id="ARBA00022553"/>
    </source>
</evidence>
<dbReference type="PROSITE" id="PS50075">
    <property type="entry name" value="CARRIER"/>
    <property type="match status" value="1"/>
</dbReference>
<dbReference type="EMBL" id="JAHLFW010000018">
    <property type="protein sequence ID" value="MBU3837077.1"/>
    <property type="molecule type" value="Genomic_DNA"/>
</dbReference>
<feature type="domain" description="Carrier" evidence="3">
    <location>
        <begin position="951"/>
        <end position="1026"/>
    </location>
</feature>
<accession>A0A948T9J1</accession>
<dbReference type="Gene3D" id="3.30.559.10">
    <property type="entry name" value="Chloramphenicol acetyltransferase-like domain"/>
    <property type="match status" value="2"/>
</dbReference>
<proteinExistence type="predicted"/>
<dbReference type="SUPFAM" id="SSF56801">
    <property type="entry name" value="Acetyl-CoA synthetase-like"/>
    <property type="match status" value="2"/>
</dbReference>
<dbReference type="Gene3D" id="1.10.1200.10">
    <property type="entry name" value="ACP-like"/>
    <property type="match status" value="2"/>
</dbReference>
<organism evidence="4 5">
    <name type="scientific">Candidatus Phocaeicola faecigallinarum</name>
    <dbReference type="NCBI Taxonomy" id="2838732"/>
    <lineage>
        <taxon>Bacteria</taxon>
        <taxon>Pseudomonadati</taxon>
        <taxon>Bacteroidota</taxon>
        <taxon>Bacteroidia</taxon>
        <taxon>Bacteroidales</taxon>
        <taxon>Bacteroidaceae</taxon>
        <taxon>Phocaeicola</taxon>
    </lineage>
</organism>
<dbReference type="InterPro" id="IPR000873">
    <property type="entry name" value="AMP-dep_synth/lig_dom"/>
</dbReference>
<dbReference type="InterPro" id="IPR009081">
    <property type="entry name" value="PP-bd_ACP"/>
</dbReference>
<dbReference type="InterPro" id="IPR045851">
    <property type="entry name" value="AMP-bd_C_sf"/>
</dbReference>
<dbReference type="InterPro" id="IPR010071">
    <property type="entry name" value="AA_adenyl_dom"/>
</dbReference>
<dbReference type="Pfam" id="PF00550">
    <property type="entry name" value="PP-binding"/>
    <property type="match status" value="2"/>
</dbReference>
<dbReference type="Gene3D" id="3.40.50.980">
    <property type="match status" value="2"/>
</dbReference>
<dbReference type="NCBIfam" id="NF003417">
    <property type="entry name" value="PRK04813.1"/>
    <property type="match status" value="2"/>
</dbReference>
<protein>
    <submittedName>
        <fullName evidence="4">Amino acid adenylation domain-containing protein</fullName>
    </submittedName>
</protein>
<dbReference type="GO" id="GO:0044550">
    <property type="term" value="P:secondary metabolite biosynthetic process"/>
    <property type="evidence" value="ECO:0007669"/>
    <property type="project" value="TreeGrafter"/>
</dbReference>
<dbReference type="CDD" id="cd05930">
    <property type="entry name" value="A_NRPS"/>
    <property type="match status" value="2"/>
</dbReference>
<evidence type="ECO:0000313" key="5">
    <source>
        <dbReference type="Proteomes" id="UP000783796"/>
    </source>
</evidence>
<evidence type="ECO:0000259" key="3">
    <source>
        <dbReference type="PROSITE" id="PS50075"/>
    </source>
</evidence>
<reference evidence="4" key="1">
    <citation type="journal article" date="2021" name="PeerJ">
        <title>Extensive microbial diversity within the chicken gut microbiome revealed by metagenomics and culture.</title>
        <authorList>
            <person name="Gilroy R."/>
            <person name="Ravi A."/>
            <person name="Getino M."/>
            <person name="Pursley I."/>
            <person name="Horton D.L."/>
            <person name="Alikhan N.F."/>
            <person name="Baker D."/>
            <person name="Gharbi K."/>
            <person name="Hall N."/>
            <person name="Watson M."/>
            <person name="Adriaenssens E.M."/>
            <person name="Foster-Nyarko E."/>
            <person name="Jarju S."/>
            <person name="Secka A."/>
            <person name="Antonio M."/>
            <person name="Oren A."/>
            <person name="Chaudhuri R.R."/>
            <person name="La Ragione R."/>
            <person name="Hildebrand F."/>
            <person name="Pallen M.J."/>
        </authorList>
    </citation>
    <scope>NUCLEOTIDE SEQUENCE</scope>
    <source>
        <strain evidence="4">G4-2901</strain>
    </source>
</reference>